<reference evidence="2" key="1">
    <citation type="journal article" date="2017" name="Front. Plant Sci.">
        <title>Climate Clever Clovers: New Paradigm to Reduce the Environmental Footprint of Ruminants by Breeding Low Methanogenic Forages Utilizing Haplotype Variation.</title>
        <authorList>
            <person name="Kaur P."/>
            <person name="Appels R."/>
            <person name="Bayer P.E."/>
            <person name="Keeble-Gagnere G."/>
            <person name="Wang J."/>
            <person name="Hirakawa H."/>
            <person name="Shirasawa K."/>
            <person name="Vercoe P."/>
            <person name="Stefanova K."/>
            <person name="Durmic Z."/>
            <person name="Nichols P."/>
            <person name="Revell C."/>
            <person name="Isobe S.N."/>
            <person name="Edwards D."/>
            <person name="Erskine W."/>
        </authorList>
    </citation>
    <scope>NUCLEOTIDE SEQUENCE [LARGE SCALE GENOMIC DNA]</scope>
    <source>
        <strain evidence="2">cv. Daliak</strain>
    </source>
</reference>
<keyword evidence="2" id="KW-1185">Reference proteome</keyword>
<evidence type="ECO:0000313" key="2">
    <source>
        <dbReference type="Proteomes" id="UP000242715"/>
    </source>
</evidence>
<gene>
    <name evidence="1" type="ORF">TSUD_263270</name>
</gene>
<protein>
    <submittedName>
        <fullName evidence="1">Uncharacterized protein</fullName>
    </submittedName>
</protein>
<dbReference type="InterPro" id="IPR029063">
    <property type="entry name" value="SAM-dependent_MTases_sf"/>
</dbReference>
<dbReference type="OrthoDB" id="413520at2759"/>
<sequence>MEIAIFSPSSLFFEEDDDDNDNHIHTRVEENAETQETYVERKHQFPGMNGWFSTDHALKDGVPLSWGDYDDQEIMENIAHNCSANDLPVIPHIKHTWGDKFPNSDPDWDLIIANVKQYPNLIQTISFLLKSYKHGDKTKVSPIANDETHGDVVLPWPAFLMSWRRRIGKEDESIFFGGCEKAGLEVKHIGSRVYCISLIGNEKSNKCLMKEDS</sequence>
<proteinExistence type="predicted"/>
<dbReference type="Gene3D" id="3.40.50.150">
    <property type="entry name" value="Vaccinia Virus protein VP39"/>
    <property type="match status" value="1"/>
</dbReference>
<dbReference type="EMBL" id="DF974347">
    <property type="protein sequence ID" value="GAU47796.1"/>
    <property type="molecule type" value="Genomic_DNA"/>
</dbReference>
<name>A0A2Z6NWE1_TRISU</name>
<dbReference type="Proteomes" id="UP000242715">
    <property type="component" value="Unassembled WGS sequence"/>
</dbReference>
<organism evidence="1 2">
    <name type="scientific">Trifolium subterraneum</name>
    <name type="common">Subterranean clover</name>
    <dbReference type="NCBI Taxonomy" id="3900"/>
    <lineage>
        <taxon>Eukaryota</taxon>
        <taxon>Viridiplantae</taxon>
        <taxon>Streptophyta</taxon>
        <taxon>Embryophyta</taxon>
        <taxon>Tracheophyta</taxon>
        <taxon>Spermatophyta</taxon>
        <taxon>Magnoliopsida</taxon>
        <taxon>eudicotyledons</taxon>
        <taxon>Gunneridae</taxon>
        <taxon>Pentapetalae</taxon>
        <taxon>rosids</taxon>
        <taxon>fabids</taxon>
        <taxon>Fabales</taxon>
        <taxon>Fabaceae</taxon>
        <taxon>Papilionoideae</taxon>
        <taxon>50 kb inversion clade</taxon>
        <taxon>NPAAA clade</taxon>
        <taxon>Hologalegina</taxon>
        <taxon>IRL clade</taxon>
        <taxon>Trifolieae</taxon>
        <taxon>Trifolium</taxon>
    </lineage>
</organism>
<evidence type="ECO:0000313" key="1">
    <source>
        <dbReference type="EMBL" id="GAU47796.1"/>
    </source>
</evidence>
<accession>A0A2Z6NWE1</accession>
<dbReference type="AlphaFoldDB" id="A0A2Z6NWE1"/>